<dbReference type="Proteomes" id="UP000316714">
    <property type="component" value="Unassembled WGS sequence"/>
</dbReference>
<dbReference type="GO" id="GO:0016757">
    <property type="term" value="F:glycosyltransferase activity"/>
    <property type="evidence" value="ECO:0007669"/>
    <property type="project" value="UniProtKB-KW"/>
</dbReference>
<keyword evidence="1 4" id="KW-0328">Glycosyltransferase</keyword>
<dbReference type="EC" id="2.4.1.-" evidence="4"/>
<keyword evidence="2 4" id="KW-0808">Transferase</keyword>
<protein>
    <submittedName>
        <fullName evidence="4">Beta-1,4-mannooligosaccharide phosphorylase</fullName>
        <ecNumber evidence="4">2.4.1.-</ecNumber>
    </submittedName>
</protein>
<accession>A0A5C5V5R0</accession>
<keyword evidence="5" id="KW-1185">Reference proteome</keyword>
<comment type="similarity">
    <text evidence="3">Belongs to the glycosyl hydrolase 130 family.</text>
</comment>
<evidence type="ECO:0000313" key="5">
    <source>
        <dbReference type="Proteomes" id="UP000316714"/>
    </source>
</evidence>
<comment type="caution">
    <text evidence="4">The sequence shown here is derived from an EMBL/GenBank/DDBJ whole genome shotgun (WGS) entry which is preliminary data.</text>
</comment>
<dbReference type="InterPro" id="IPR007184">
    <property type="entry name" value="Mannoside_phosphorylase"/>
</dbReference>
<reference evidence="4 5" key="1">
    <citation type="submission" date="2019-02" db="EMBL/GenBank/DDBJ databases">
        <title>Deep-cultivation of Planctomycetes and their phenomic and genomic characterization uncovers novel biology.</title>
        <authorList>
            <person name="Wiegand S."/>
            <person name="Jogler M."/>
            <person name="Boedeker C."/>
            <person name="Pinto D."/>
            <person name="Vollmers J."/>
            <person name="Rivas-Marin E."/>
            <person name="Kohn T."/>
            <person name="Peeters S.H."/>
            <person name="Heuer A."/>
            <person name="Rast P."/>
            <person name="Oberbeckmann S."/>
            <person name="Bunk B."/>
            <person name="Jeske O."/>
            <person name="Meyerdierks A."/>
            <person name="Storesund J.E."/>
            <person name="Kallscheuer N."/>
            <person name="Luecker S."/>
            <person name="Lage O.M."/>
            <person name="Pohl T."/>
            <person name="Merkel B.J."/>
            <person name="Hornburger P."/>
            <person name="Mueller R.-W."/>
            <person name="Bruemmer F."/>
            <person name="Labrenz M."/>
            <person name="Spormann A.M."/>
            <person name="Op Den Camp H."/>
            <person name="Overmann J."/>
            <person name="Amann R."/>
            <person name="Jetten M.S.M."/>
            <person name="Mascher T."/>
            <person name="Medema M.H."/>
            <person name="Devos D.P."/>
            <person name="Kaster A.-K."/>
            <person name="Ovreas L."/>
            <person name="Rohde M."/>
            <person name="Galperin M.Y."/>
            <person name="Jogler C."/>
        </authorList>
    </citation>
    <scope>NUCLEOTIDE SEQUENCE [LARGE SCALE GENOMIC DNA]</scope>
    <source>
        <strain evidence="4 5">KOR34</strain>
    </source>
</reference>
<evidence type="ECO:0000313" key="4">
    <source>
        <dbReference type="EMBL" id="TWT33868.1"/>
    </source>
</evidence>
<dbReference type="AlphaFoldDB" id="A0A5C5V5R0"/>
<dbReference type="EMBL" id="SIHJ01000002">
    <property type="protein sequence ID" value="TWT33868.1"/>
    <property type="molecule type" value="Genomic_DNA"/>
</dbReference>
<dbReference type="PANTHER" id="PTHR34106">
    <property type="entry name" value="GLYCOSIDASE"/>
    <property type="match status" value="1"/>
</dbReference>
<proteinExistence type="inferred from homology"/>
<dbReference type="InterPro" id="IPR023296">
    <property type="entry name" value="Glyco_hydro_beta-prop_sf"/>
</dbReference>
<name>A0A5C5V5R0_9BACT</name>
<dbReference type="CDD" id="cd18613">
    <property type="entry name" value="GH130"/>
    <property type="match status" value="1"/>
</dbReference>
<evidence type="ECO:0000256" key="2">
    <source>
        <dbReference type="ARBA" id="ARBA00022679"/>
    </source>
</evidence>
<dbReference type="Gene3D" id="2.115.10.20">
    <property type="entry name" value="Glycosyl hydrolase domain, family 43"/>
    <property type="match status" value="1"/>
</dbReference>
<dbReference type="SUPFAM" id="SSF75005">
    <property type="entry name" value="Arabinanase/levansucrase/invertase"/>
    <property type="match status" value="1"/>
</dbReference>
<evidence type="ECO:0000256" key="3">
    <source>
        <dbReference type="ARBA" id="ARBA00024356"/>
    </source>
</evidence>
<sequence length="495" mass="56233">MRIVTRKPCGSYMQINRTGIVLSPNSKRVVLRPFIPLPEERTLRIIARLSALPEAEVGELIANVLEEFHGRHQRPRDFLLARFEDVREHLITDAPLSENRRLLIGAYFTQEYAVESAALFNPSIVWHPDQSGLPKGTRRFVLSLRATGEGHLSSITFRSGVVDSQCAISIDKPTRFATPADVVTDTWYQKTLFLRKLAELGLAGGFTNRVVGRLDKEFSLEQLDEALELAVRENRMRHHEFDTVLDGIVTLARSNYEITYLPETKLSERLIFPYSPTETAGMEDARFVRFQEEDGGIRYYATYSAYDGRLVLPQLLETDDFLDFKMHTLNGPAIADKGLALFPRKINGRYAMLSRQDGENLFLMYSDMLHFWHSKRVLIRPTYPWDFVQVGNCGSPIETDAGWLILTHGVGPMRKYSIGAFLVDRDDPSRLIGRLKHPLLTPNEEEREGYVPNVVYSCGAVVHNDHLILPYAMSDYATTFGTIPLNELLSAIEPE</sequence>
<dbReference type="PANTHER" id="PTHR34106:SF4">
    <property type="entry name" value="BLL5143 PROTEIN"/>
    <property type="match status" value="1"/>
</dbReference>
<dbReference type="Pfam" id="PF04041">
    <property type="entry name" value="Glyco_hydro_130"/>
    <property type="match status" value="1"/>
</dbReference>
<evidence type="ECO:0000256" key="1">
    <source>
        <dbReference type="ARBA" id="ARBA00022676"/>
    </source>
</evidence>
<gene>
    <name evidence="4" type="ORF">KOR34_37040</name>
</gene>
<organism evidence="4 5">
    <name type="scientific">Posidoniimonas corsicana</name>
    <dbReference type="NCBI Taxonomy" id="1938618"/>
    <lineage>
        <taxon>Bacteria</taxon>
        <taxon>Pseudomonadati</taxon>
        <taxon>Planctomycetota</taxon>
        <taxon>Planctomycetia</taxon>
        <taxon>Pirellulales</taxon>
        <taxon>Lacipirellulaceae</taxon>
        <taxon>Posidoniimonas</taxon>
    </lineage>
</organism>